<feature type="transmembrane region" description="Helical" evidence="1">
    <location>
        <begin position="136"/>
        <end position="155"/>
    </location>
</feature>
<feature type="transmembrane region" description="Helical" evidence="1">
    <location>
        <begin position="249"/>
        <end position="268"/>
    </location>
</feature>
<feature type="transmembrane region" description="Helical" evidence="1">
    <location>
        <begin position="15"/>
        <end position="34"/>
    </location>
</feature>
<accession>A0ABT3H8Z0</accession>
<evidence type="ECO:0000256" key="1">
    <source>
        <dbReference type="SAM" id="Phobius"/>
    </source>
</evidence>
<feature type="domain" description="EamA" evidence="2">
    <location>
        <begin position="19"/>
        <end position="151"/>
    </location>
</feature>
<protein>
    <submittedName>
        <fullName evidence="3">Drug/metabolite transporter (DMT)-like permease</fullName>
    </submittedName>
</protein>
<feature type="domain" description="EamA" evidence="2">
    <location>
        <begin position="160"/>
        <end position="287"/>
    </location>
</feature>
<feature type="transmembrane region" description="Helical" evidence="1">
    <location>
        <begin position="46"/>
        <end position="69"/>
    </location>
</feature>
<feature type="transmembrane region" description="Helical" evidence="1">
    <location>
        <begin position="111"/>
        <end position="129"/>
    </location>
</feature>
<sequence length="307" mass="33445">MGEPRHAAALQPRPTSIALGIALTCFAFFCFSALDTTAKYLGQSLPVLQIVWFRFASHVVMAAILFRLWKRPYLIRTRRPVLQLLRGCFMLGATVFNFLALRHLQLTEANAIMFATPLTVVILAGPMLGEWAGRHRWAAVIVGFLGVLVVTRPGIGGMHWAAFLSAAAMLCFALYTVTTRMLTATDTIEGLLLISAIVPTVVIAVPALAVWETPESPAIWFLLLLTGVSGGLGHWVLTKAYAVAPAPTLAPFSYTQIVWMTILGYLVFSDVPGVYTLVGMAIVVGSGLYVLYRERRRGPARVADVRG</sequence>
<organism evidence="3 4">
    <name type="scientific">Rhodobium gokarnense</name>
    <dbReference type="NCBI Taxonomy" id="364296"/>
    <lineage>
        <taxon>Bacteria</taxon>
        <taxon>Pseudomonadati</taxon>
        <taxon>Pseudomonadota</taxon>
        <taxon>Alphaproteobacteria</taxon>
        <taxon>Hyphomicrobiales</taxon>
        <taxon>Rhodobiaceae</taxon>
        <taxon>Rhodobium</taxon>
    </lineage>
</organism>
<dbReference type="RefSeq" id="WP_264600496.1">
    <property type="nucleotide sequence ID" value="NZ_JAOQNS010000003.1"/>
</dbReference>
<dbReference type="Pfam" id="PF00892">
    <property type="entry name" value="EamA"/>
    <property type="match status" value="2"/>
</dbReference>
<evidence type="ECO:0000259" key="2">
    <source>
        <dbReference type="Pfam" id="PF00892"/>
    </source>
</evidence>
<evidence type="ECO:0000313" key="3">
    <source>
        <dbReference type="EMBL" id="MCW2306829.1"/>
    </source>
</evidence>
<comment type="caution">
    <text evidence="3">The sequence shown here is derived from an EMBL/GenBank/DDBJ whole genome shotgun (WGS) entry which is preliminary data.</text>
</comment>
<dbReference type="PANTHER" id="PTHR22911:SF103">
    <property type="entry name" value="BLR2811 PROTEIN"/>
    <property type="match status" value="1"/>
</dbReference>
<reference evidence="4" key="1">
    <citation type="submission" date="2023-07" db="EMBL/GenBank/DDBJ databases">
        <title>Genome sequencing of Purple Non-Sulfur Bacteria from various extreme environments.</title>
        <authorList>
            <person name="Mayer M."/>
        </authorList>
    </citation>
    <scope>NUCLEOTIDE SEQUENCE [LARGE SCALE GENOMIC DNA]</scope>
    <source>
        <strain evidence="4">DSM 17935</strain>
    </source>
</reference>
<feature type="transmembrane region" description="Helical" evidence="1">
    <location>
        <begin position="161"/>
        <end position="178"/>
    </location>
</feature>
<keyword evidence="1" id="KW-1133">Transmembrane helix</keyword>
<feature type="transmembrane region" description="Helical" evidence="1">
    <location>
        <begin position="81"/>
        <end position="99"/>
    </location>
</feature>
<keyword evidence="1" id="KW-0812">Transmembrane</keyword>
<dbReference type="EMBL" id="JAOQNS010000003">
    <property type="protein sequence ID" value="MCW2306829.1"/>
    <property type="molecule type" value="Genomic_DNA"/>
</dbReference>
<dbReference type="PANTHER" id="PTHR22911">
    <property type="entry name" value="ACYL-MALONYL CONDENSING ENZYME-RELATED"/>
    <property type="match status" value="1"/>
</dbReference>
<feature type="transmembrane region" description="Helical" evidence="1">
    <location>
        <begin position="217"/>
        <end position="237"/>
    </location>
</feature>
<dbReference type="InterPro" id="IPR037185">
    <property type="entry name" value="EmrE-like"/>
</dbReference>
<dbReference type="SUPFAM" id="SSF103481">
    <property type="entry name" value="Multidrug resistance efflux transporter EmrE"/>
    <property type="match status" value="2"/>
</dbReference>
<keyword evidence="4" id="KW-1185">Reference proteome</keyword>
<dbReference type="Proteomes" id="UP001209755">
    <property type="component" value="Unassembled WGS sequence"/>
</dbReference>
<keyword evidence="1" id="KW-0472">Membrane</keyword>
<feature type="transmembrane region" description="Helical" evidence="1">
    <location>
        <begin position="190"/>
        <end position="211"/>
    </location>
</feature>
<dbReference type="InterPro" id="IPR000620">
    <property type="entry name" value="EamA_dom"/>
</dbReference>
<evidence type="ECO:0000313" key="4">
    <source>
        <dbReference type="Proteomes" id="UP001209755"/>
    </source>
</evidence>
<gene>
    <name evidence="3" type="ORF">M2319_001151</name>
</gene>
<name>A0ABT3H8Z0_9HYPH</name>
<feature type="transmembrane region" description="Helical" evidence="1">
    <location>
        <begin position="274"/>
        <end position="292"/>
    </location>
</feature>
<proteinExistence type="predicted"/>